<dbReference type="InterPro" id="IPR008207">
    <property type="entry name" value="Sig_transdc_His_kin_Hpt_dom"/>
</dbReference>
<comment type="caution">
    <text evidence="4">The sequence shown here is derived from an EMBL/GenBank/DDBJ whole genome shotgun (WGS) entry which is preliminary data.</text>
</comment>
<dbReference type="AlphaFoldDB" id="A0A1V2EUP1"/>
<evidence type="ECO:0000259" key="3">
    <source>
        <dbReference type="PROSITE" id="PS50894"/>
    </source>
</evidence>
<keyword evidence="5" id="KW-1185">Reference proteome</keyword>
<dbReference type="GO" id="GO:0004672">
    <property type="term" value="F:protein kinase activity"/>
    <property type="evidence" value="ECO:0007669"/>
    <property type="project" value="UniProtKB-ARBA"/>
</dbReference>
<dbReference type="GO" id="GO:0000160">
    <property type="term" value="P:phosphorelay signal transduction system"/>
    <property type="evidence" value="ECO:0007669"/>
    <property type="project" value="UniProtKB-KW"/>
</dbReference>
<dbReference type="Gene3D" id="1.20.120.160">
    <property type="entry name" value="HPT domain"/>
    <property type="match status" value="1"/>
</dbReference>
<protein>
    <submittedName>
        <fullName evidence="4">Hpt domain protein</fullName>
    </submittedName>
</protein>
<feature type="domain" description="HPt" evidence="3">
    <location>
        <begin position="21"/>
        <end position="120"/>
    </location>
</feature>
<reference evidence="4 5" key="1">
    <citation type="submission" date="2016-11" db="EMBL/GenBank/DDBJ databases">
        <title>Genome sequence of Sphingomonas jeddahensis G39.</title>
        <authorList>
            <person name="Poehlein A."/>
            <person name="Wuebbeler J.H."/>
            <person name="Steinbuechel A."/>
            <person name="Daniel R."/>
        </authorList>
    </citation>
    <scope>NUCLEOTIDE SEQUENCE [LARGE SCALE GENOMIC DNA]</scope>
    <source>
        <strain evidence="4 5">G39</strain>
    </source>
</reference>
<feature type="modified residue" description="Phosphohistidine" evidence="2">
    <location>
        <position position="60"/>
    </location>
</feature>
<dbReference type="RefSeq" id="WP_076744595.1">
    <property type="nucleotide sequence ID" value="NZ_MPSB01000007.1"/>
</dbReference>
<evidence type="ECO:0000256" key="2">
    <source>
        <dbReference type="PROSITE-ProRule" id="PRU00110"/>
    </source>
</evidence>
<dbReference type="PROSITE" id="PS50894">
    <property type="entry name" value="HPT"/>
    <property type="match status" value="1"/>
</dbReference>
<keyword evidence="2" id="KW-0597">Phosphoprotein</keyword>
<organism evidence="4 5">
    <name type="scientific">Sphingomonas jeddahensis</name>
    <dbReference type="NCBI Taxonomy" id="1915074"/>
    <lineage>
        <taxon>Bacteria</taxon>
        <taxon>Pseudomonadati</taxon>
        <taxon>Pseudomonadota</taxon>
        <taxon>Alphaproteobacteria</taxon>
        <taxon>Sphingomonadales</taxon>
        <taxon>Sphingomonadaceae</taxon>
        <taxon>Sphingomonas</taxon>
    </lineage>
</organism>
<sequence>MSFEGSALLDWAAFAQAKAELGAAFVRILGYFREDGIKSVSAIEAAMRAQNAAALVIPAHTLKGEARQFGAIPLAILAEKIEVMARDCVEAHETPEGALQDVVALRPLFVSTLALLERDANPPAERRPVQGFGRRSISGTIAGSV</sequence>
<dbReference type="Pfam" id="PF01627">
    <property type="entry name" value="Hpt"/>
    <property type="match status" value="1"/>
</dbReference>
<keyword evidence="1" id="KW-0902">Two-component regulatory system</keyword>
<gene>
    <name evidence="4" type="ORF">SPHI_18150</name>
</gene>
<dbReference type="STRING" id="1915074.SPHI_18150"/>
<evidence type="ECO:0000256" key="1">
    <source>
        <dbReference type="ARBA" id="ARBA00023012"/>
    </source>
</evidence>
<dbReference type="Proteomes" id="UP000188729">
    <property type="component" value="Unassembled WGS sequence"/>
</dbReference>
<name>A0A1V2EUP1_9SPHN</name>
<dbReference type="EMBL" id="MPSB01000007">
    <property type="protein sequence ID" value="ONF95889.1"/>
    <property type="molecule type" value="Genomic_DNA"/>
</dbReference>
<proteinExistence type="predicted"/>
<evidence type="ECO:0000313" key="5">
    <source>
        <dbReference type="Proteomes" id="UP000188729"/>
    </source>
</evidence>
<accession>A0A1V2EUP1</accession>
<dbReference type="InterPro" id="IPR036641">
    <property type="entry name" value="HPT_dom_sf"/>
</dbReference>
<dbReference type="OrthoDB" id="7448591at2"/>
<evidence type="ECO:0000313" key="4">
    <source>
        <dbReference type="EMBL" id="ONF95889.1"/>
    </source>
</evidence>
<dbReference type="SUPFAM" id="SSF47226">
    <property type="entry name" value="Histidine-containing phosphotransfer domain, HPT domain"/>
    <property type="match status" value="1"/>
</dbReference>